<dbReference type="SUPFAM" id="SSF54862">
    <property type="entry name" value="4Fe-4S ferredoxins"/>
    <property type="match status" value="1"/>
</dbReference>
<dbReference type="RefSeq" id="WP_005930434.1">
    <property type="nucleotide sequence ID" value="NZ_CABKSE010000002.1"/>
</dbReference>
<dbReference type="InterPro" id="IPR010693">
    <property type="entry name" value="Divergent_4Fe-4S_mono-cluster"/>
</dbReference>
<dbReference type="Pfam" id="PF06902">
    <property type="entry name" value="Fer4_19"/>
    <property type="match status" value="1"/>
</dbReference>
<dbReference type="AlphaFoldDB" id="A0A7J4XDX6"/>
<protein>
    <submittedName>
        <fullName evidence="2">(4Fe-4S)-binding protein</fullName>
    </submittedName>
</protein>
<dbReference type="Proteomes" id="UP000422221">
    <property type="component" value="Unassembled WGS sequence"/>
</dbReference>
<proteinExistence type="predicted"/>
<accession>A0A7J4XDX6</accession>
<dbReference type="Gene3D" id="3.30.70.20">
    <property type="match status" value="1"/>
</dbReference>
<organism evidence="2 3">
    <name type="scientific">Bacteroides salyersiae</name>
    <dbReference type="NCBI Taxonomy" id="291644"/>
    <lineage>
        <taxon>Bacteria</taxon>
        <taxon>Pseudomonadati</taxon>
        <taxon>Bacteroidota</taxon>
        <taxon>Bacteroidia</taxon>
        <taxon>Bacteroidales</taxon>
        <taxon>Bacteroidaceae</taxon>
        <taxon>Bacteroides</taxon>
    </lineage>
</organism>
<evidence type="ECO:0000313" key="3">
    <source>
        <dbReference type="Proteomes" id="UP000422221"/>
    </source>
</evidence>
<sequence length="83" mass="9545">MGKKIEYTNGEMTIIWQPELCQHAGICVKMLPNVYHPKERPWVQIENATTEELIAQIRKCPSGALSYKMNKEKENQEDGSKPL</sequence>
<dbReference type="EMBL" id="VWMK01000024">
    <property type="protein sequence ID" value="KAA3759089.1"/>
    <property type="molecule type" value="Genomic_DNA"/>
</dbReference>
<comment type="caution">
    <text evidence="2">The sequence shown here is derived from an EMBL/GenBank/DDBJ whole genome shotgun (WGS) entry which is preliminary data.</text>
</comment>
<name>A0A7J4XDX6_9BACE</name>
<dbReference type="GeneID" id="93117862"/>
<evidence type="ECO:0000259" key="1">
    <source>
        <dbReference type="Pfam" id="PF06902"/>
    </source>
</evidence>
<gene>
    <name evidence="2" type="ORF">F3F73_19805</name>
</gene>
<feature type="domain" description="Divergent 4Fe-4S mono-cluster" evidence="1">
    <location>
        <begin position="7"/>
        <end position="68"/>
    </location>
</feature>
<reference evidence="2 3" key="1">
    <citation type="journal article" date="2019" name="Nat. Med.">
        <title>A library of human gut bacterial isolates paired with longitudinal multiomics data enables mechanistic microbiome research.</title>
        <authorList>
            <person name="Poyet M."/>
            <person name="Groussin M."/>
            <person name="Gibbons S.M."/>
            <person name="Avila-Pacheco J."/>
            <person name="Jiang X."/>
            <person name="Kearney S.M."/>
            <person name="Perrotta A.R."/>
            <person name="Berdy B."/>
            <person name="Zhao S."/>
            <person name="Lieberman T.D."/>
            <person name="Swanson P.K."/>
            <person name="Smith M."/>
            <person name="Roesemann S."/>
            <person name="Alexander J.E."/>
            <person name="Rich S.A."/>
            <person name="Livny J."/>
            <person name="Vlamakis H."/>
            <person name="Clish C."/>
            <person name="Bullock K."/>
            <person name="Deik A."/>
            <person name="Scott J."/>
            <person name="Pierce K.A."/>
            <person name="Xavier R.J."/>
            <person name="Alm E.J."/>
        </authorList>
    </citation>
    <scope>NUCLEOTIDE SEQUENCE [LARGE SCALE GENOMIC DNA]</scope>
    <source>
        <strain evidence="2 3">BIOML-A10</strain>
    </source>
</reference>
<evidence type="ECO:0000313" key="2">
    <source>
        <dbReference type="EMBL" id="KAA3759089.1"/>
    </source>
</evidence>